<gene>
    <name evidence="2" type="ORF">MNBD_ALPHA06-1021</name>
</gene>
<dbReference type="AlphaFoldDB" id="A0A3B0RTX2"/>
<dbReference type="InterPro" id="IPR002477">
    <property type="entry name" value="Peptidoglycan-bd-like"/>
</dbReference>
<dbReference type="InterPro" id="IPR036366">
    <property type="entry name" value="PGBDSf"/>
</dbReference>
<name>A0A3B0RTX2_9ZZZZ</name>
<evidence type="ECO:0000313" key="2">
    <source>
        <dbReference type="EMBL" id="VAV95637.1"/>
    </source>
</evidence>
<dbReference type="EMBL" id="UOEE01000207">
    <property type="protein sequence ID" value="VAV95637.1"/>
    <property type="molecule type" value="Genomic_DNA"/>
</dbReference>
<organism evidence="2">
    <name type="scientific">hydrothermal vent metagenome</name>
    <dbReference type="NCBI Taxonomy" id="652676"/>
    <lineage>
        <taxon>unclassified sequences</taxon>
        <taxon>metagenomes</taxon>
        <taxon>ecological metagenomes</taxon>
    </lineage>
</organism>
<accession>A0A3B0RTX2</accession>
<dbReference type="Pfam" id="PF01471">
    <property type="entry name" value="PG_binding_1"/>
    <property type="match status" value="1"/>
</dbReference>
<dbReference type="SUPFAM" id="SSF47090">
    <property type="entry name" value="PGBD-like"/>
    <property type="match status" value="1"/>
</dbReference>
<dbReference type="InterPro" id="IPR036365">
    <property type="entry name" value="PGBD-like_sf"/>
</dbReference>
<evidence type="ECO:0000259" key="1">
    <source>
        <dbReference type="Pfam" id="PF01471"/>
    </source>
</evidence>
<protein>
    <recommendedName>
        <fullName evidence="1">Peptidoglycan binding-like domain-containing protein</fullName>
    </recommendedName>
</protein>
<reference evidence="2" key="1">
    <citation type="submission" date="2018-06" db="EMBL/GenBank/DDBJ databases">
        <authorList>
            <person name="Zhirakovskaya E."/>
        </authorList>
    </citation>
    <scope>NUCLEOTIDE SEQUENCE</scope>
</reference>
<feature type="domain" description="Peptidoglycan binding-like" evidence="1">
    <location>
        <begin position="3"/>
        <end position="31"/>
    </location>
</feature>
<proteinExistence type="predicted"/>
<sequence length="39" mass="4384">MAGPNTRRALRDYQQRIGLLADGFATQQVLQNLKVSQKP</sequence>
<dbReference type="Gene3D" id="1.10.101.10">
    <property type="entry name" value="PGBD-like superfamily/PGBD"/>
    <property type="match status" value="1"/>
</dbReference>